<dbReference type="PANTHER" id="PTHR31527">
    <property type="entry name" value="RE64534P"/>
    <property type="match status" value="1"/>
</dbReference>
<evidence type="ECO:0000259" key="1">
    <source>
        <dbReference type="Pfam" id="PF09347"/>
    </source>
</evidence>
<name>W9HA59_9PROT</name>
<evidence type="ECO:0000313" key="3">
    <source>
        <dbReference type="Proteomes" id="UP000019486"/>
    </source>
</evidence>
<comment type="caution">
    <text evidence="2">The sequence shown here is derived from an EMBL/GenBank/DDBJ whole genome shotgun (WGS) entry which is preliminary data.</text>
</comment>
<gene>
    <name evidence="2" type="ORF">N825_32900</name>
</gene>
<feature type="domain" description="DUF1989" evidence="1">
    <location>
        <begin position="13"/>
        <end position="184"/>
    </location>
</feature>
<dbReference type="STRING" id="1385369.N825_32900"/>
<dbReference type="PANTHER" id="PTHR31527:SF0">
    <property type="entry name" value="RE64534P"/>
    <property type="match status" value="1"/>
</dbReference>
<proteinExistence type="predicted"/>
<evidence type="ECO:0000313" key="2">
    <source>
        <dbReference type="EMBL" id="EWY40728.1"/>
    </source>
</evidence>
<dbReference type="Pfam" id="PF09347">
    <property type="entry name" value="DUF1989"/>
    <property type="match status" value="1"/>
</dbReference>
<keyword evidence="3" id="KW-1185">Reference proteome</keyword>
<dbReference type="NCBIfam" id="TIGR03425">
    <property type="entry name" value="urea_degr_2"/>
    <property type="match status" value="1"/>
</dbReference>
<dbReference type="InterPro" id="IPR018959">
    <property type="entry name" value="DUF1989"/>
</dbReference>
<protein>
    <submittedName>
        <fullName evidence="2">Urea carboxylase</fullName>
    </submittedName>
</protein>
<dbReference type="InterPro" id="IPR017792">
    <property type="entry name" value="UAAP1"/>
</dbReference>
<dbReference type="RefSeq" id="WP_037450532.1">
    <property type="nucleotide sequence ID" value="NZ_AVFL01000006.1"/>
</dbReference>
<organism evidence="2 3">
    <name type="scientific">Skermanella stibiiresistens SB22</name>
    <dbReference type="NCBI Taxonomy" id="1385369"/>
    <lineage>
        <taxon>Bacteria</taxon>
        <taxon>Pseudomonadati</taxon>
        <taxon>Pseudomonadota</taxon>
        <taxon>Alphaproteobacteria</taxon>
        <taxon>Rhodospirillales</taxon>
        <taxon>Azospirillaceae</taxon>
        <taxon>Skermanella</taxon>
    </lineage>
</organism>
<reference evidence="2 3" key="1">
    <citation type="submission" date="2013-08" db="EMBL/GenBank/DDBJ databases">
        <title>The genome sequence of Skermanella stibiiresistens.</title>
        <authorList>
            <person name="Zhu W."/>
            <person name="Wang G."/>
        </authorList>
    </citation>
    <scope>NUCLEOTIDE SEQUENCE [LARGE SCALE GENOMIC DNA]</scope>
    <source>
        <strain evidence="2 3">SB22</strain>
    </source>
</reference>
<dbReference type="AlphaFoldDB" id="W9HA59"/>
<dbReference type="OrthoDB" id="9772660at2"/>
<dbReference type="EMBL" id="AVFL01000006">
    <property type="protein sequence ID" value="EWY40728.1"/>
    <property type="molecule type" value="Genomic_DNA"/>
</dbReference>
<dbReference type="Proteomes" id="UP000019486">
    <property type="component" value="Unassembled WGS sequence"/>
</dbReference>
<sequence>MATGHSEPLYQDRIDGGKHWSLTVKRGMILRLIDIEGGANVGMLFHNPANPLERYNAPDTLKCQHTFKLTAGHCLYSDMGRIFCSIVEDTAGWHDTVCGNSTKALVAERWGAKTYQEFRNDWTQNGHDSFLVEAAKYGLGRRDLAANVNWFSKIATGEDGTLVFDPTAAKPGAHVDLRFEMDTLVLFHTCPHPMNPAAEYPRKPITYQLYQGQPVADDDPCLNSRPENRRGFANNHLHHLHG</sequence>
<accession>W9HA59</accession>
<dbReference type="PATRIC" id="fig|1385369.3.peg.2022"/>